<dbReference type="InterPro" id="IPR042462">
    <property type="entry name" value="ARMC7"/>
</dbReference>
<dbReference type="Ensembl" id="ENSNPET00000005024.1">
    <property type="protein sequence ID" value="ENSNPEP00000004898.1"/>
    <property type="gene ID" value="ENSNPEG00000003740.1"/>
</dbReference>
<dbReference type="Proteomes" id="UP000694420">
    <property type="component" value="Unplaced"/>
</dbReference>
<accession>A0A8C6YTF6</accession>
<proteinExistence type="predicted"/>
<name>A0A8C6YTF6_NOTPE</name>
<keyword evidence="2" id="KW-1185">Reference proteome</keyword>
<organism evidence="1 2">
    <name type="scientific">Nothoprocta perdicaria</name>
    <name type="common">Chilean tinamou</name>
    <name type="synonym">Crypturus perdicarius</name>
    <dbReference type="NCBI Taxonomy" id="30464"/>
    <lineage>
        <taxon>Eukaryota</taxon>
        <taxon>Metazoa</taxon>
        <taxon>Chordata</taxon>
        <taxon>Craniata</taxon>
        <taxon>Vertebrata</taxon>
        <taxon>Euteleostomi</taxon>
        <taxon>Archelosauria</taxon>
        <taxon>Archosauria</taxon>
        <taxon>Dinosauria</taxon>
        <taxon>Saurischia</taxon>
        <taxon>Theropoda</taxon>
        <taxon>Coelurosauria</taxon>
        <taxon>Aves</taxon>
        <taxon>Palaeognathae</taxon>
        <taxon>Tinamiformes</taxon>
        <taxon>Tinamidae</taxon>
        <taxon>Nothoprocta</taxon>
    </lineage>
</organism>
<dbReference type="PANTHER" id="PTHR46263:SF1">
    <property type="entry name" value="ARMADILLO REPEAT-CONTAINING PROTEIN 7"/>
    <property type="match status" value="1"/>
</dbReference>
<evidence type="ECO:0000313" key="2">
    <source>
        <dbReference type="Proteomes" id="UP000694420"/>
    </source>
</evidence>
<reference evidence="1" key="2">
    <citation type="submission" date="2025-09" db="UniProtKB">
        <authorList>
            <consortium name="Ensembl"/>
        </authorList>
    </citation>
    <scope>IDENTIFICATION</scope>
</reference>
<evidence type="ECO:0008006" key="3">
    <source>
        <dbReference type="Google" id="ProtNLM"/>
    </source>
</evidence>
<protein>
    <recommendedName>
        <fullName evidence="3">Armadillo repeat-containing protein 7</fullName>
    </recommendedName>
</protein>
<dbReference type="PANTHER" id="PTHR46263">
    <property type="entry name" value="ARMADILLO REPEAT-CONTAINING PROTEIN 7"/>
    <property type="match status" value="1"/>
</dbReference>
<evidence type="ECO:0000313" key="1">
    <source>
        <dbReference type="Ensembl" id="ENSNPEP00000004898.1"/>
    </source>
</evidence>
<dbReference type="AlphaFoldDB" id="A0A8C6YTF6"/>
<reference evidence="1" key="1">
    <citation type="submission" date="2025-08" db="UniProtKB">
        <authorList>
            <consortium name="Ensembl"/>
        </authorList>
    </citation>
    <scope>IDENTIFICATION</scope>
</reference>
<sequence>MTGCRASSPPSFPASRLPSLPAGAVAAPSLRPVKRRGAEQPPCCAGAGPRRALRPGAMELGRLEYLQALVTEFQVTDSADAKEQVLANLANFAYDPQNYEHLRRLQVLDLFLDALGEDSEALVEFAMGKGAARTEAWLGHQQPQTLCRAHGGCHLCSSTRPCFYKPEENSSSLSSYPSASHSERPWKQVLAWYNSQIDPGSPS</sequence>